<evidence type="ECO:0000256" key="4">
    <source>
        <dbReference type="ARBA" id="ARBA00022692"/>
    </source>
</evidence>
<evidence type="ECO:0000313" key="10">
    <source>
        <dbReference type="Ensembl" id="ENSCCRP00010040778.1"/>
    </source>
</evidence>
<dbReference type="InterPro" id="IPR036259">
    <property type="entry name" value="MFS_trans_sf"/>
</dbReference>
<dbReference type="PANTHER" id="PTHR23504">
    <property type="entry name" value="MAJOR FACILITATOR SUPERFAMILY DOMAIN-CONTAINING PROTEIN 10"/>
    <property type="match status" value="1"/>
</dbReference>
<comment type="subcellular location">
    <subcellularLocation>
        <location evidence="1">Membrane</location>
        <topology evidence="1">Multi-pass membrane protein</topology>
    </subcellularLocation>
</comment>
<accession>A0A8C1K172</accession>
<feature type="transmembrane region" description="Helical" evidence="8">
    <location>
        <begin position="68"/>
        <end position="85"/>
    </location>
</feature>
<evidence type="ECO:0000256" key="8">
    <source>
        <dbReference type="SAM" id="Phobius"/>
    </source>
</evidence>
<feature type="transmembrane region" description="Helical" evidence="8">
    <location>
        <begin position="211"/>
        <end position="235"/>
    </location>
</feature>
<evidence type="ECO:0000256" key="6">
    <source>
        <dbReference type="ARBA" id="ARBA00023136"/>
    </source>
</evidence>
<dbReference type="Proteomes" id="UP000694427">
    <property type="component" value="Unplaced"/>
</dbReference>
<dbReference type="SUPFAM" id="SSF103473">
    <property type="entry name" value="MFS general substrate transporter"/>
    <property type="match status" value="1"/>
</dbReference>
<dbReference type="Gene3D" id="1.20.1250.20">
    <property type="entry name" value="MFS general substrate transporter like domains"/>
    <property type="match status" value="1"/>
</dbReference>
<dbReference type="CDD" id="cd17387">
    <property type="entry name" value="MFS_MFSD14"/>
    <property type="match status" value="1"/>
</dbReference>
<evidence type="ECO:0000256" key="5">
    <source>
        <dbReference type="ARBA" id="ARBA00022989"/>
    </source>
</evidence>
<name>A0A8C1K172_CYPCA</name>
<dbReference type="InterPro" id="IPR005829">
    <property type="entry name" value="Sugar_transporter_CS"/>
</dbReference>
<evidence type="ECO:0000256" key="7">
    <source>
        <dbReference type="SAM" id="MobiDB-lite"/>
    </source>
</evidence>
<dbReference type="InterPro" id="IPR011701">
    <property type="entry name" value="MFS"/>
</dbReference>
<feature type="transmembrane region" description="Helical" evidence="8">
    <location>
        <begin position="247"/>
        <end position="266"/>
    </location>
</feature>
<feature type="transmembrane region" description="Helical" evidence="8">
    <location>
        <begin position="154"/>
        <end position="174"/>
    </location>
</feature>
<reference evidence="10" key="1">
    <citation type="submission" date="2025-08" db="UniProtKB">
        <authorList>
            <consortium name="Ensembl"/>
        </authorList>
    </citation>
    <scope>IDENTIFICATION</scope>
</reference>
<feature type="transmembrane region" description="Helical" evidence="8">
    <location>
        <begin position="91"/>
        <end position="112"/>
    </location>
</feature>
<keyword evidence="6 8" id="KW-0472">Membrane</keyword>
<dbReference type="InterPro" id="IPR001958">
    <property type="entry name" value="Tet-R_TetA/multi-R_MdtG-like"/>
</dbReference>
<protein>
    <submittedName>
        <fullName evidence="10">Si:ch211-87m7.2</fullName>
    </submittedName>
</protein>
<keyword evidence="4 8" id="KW-0812">Transmembrane</keyword>
<dbReference type="PRINTS" id="PR01035">
    <property type="entry name" value="TCRTETA"/>
</dbReference>
<proteinExistence type="inferred from homology"/>
<dbReference type="PROSITE" id="PS50850">
    <property type="entry name" value="MFS"/>
    <property type="match status" value="1"/>
</dbReference>
<keyword evidence="5 8" id="KW-1133">Transmembrane helix</keyword>
<keyword evidence="3" id="KW-0813">Transport</keyword>
<feature type="region of interest" description="Disordered" evidence="7">
    <location>
        <begin position="424"/>
        <end position="446"/>
    </location>
</feature>
<keyword evidence="11" id="KW-1185">Reference proteome</keyword>
<comment type="similarity">
    <text evidence="2">Belongs to the major facilitator superfamily.</text>
</comment>
<dbReference type="PANTHER" id="PTHR23504:SF32">
    <property type="entry name" value="HIPPOCAMPUS ABUNDANT TRANSCRIPT-LIKE PROTEIN 1"/>
    <property type="match status" value="1"/>
</dbReference>
<reference evidence="10" key="2">
    <citation type="submission" date="2025-09" db="UniProtKB">
        <authorList>
            <consortium name="Ensembl"/>
        </authorList>
    </citation>
    <scope>IDENTIFICATION</scope>
</reference>
<evidence type="ECO:0000256" key="2">
    <source>
        <dbReference type="ARBA" id="ARBA00008335"/>
    </source>
</evidence>
<evidence type="ECO:0000256" key="1">
    <source>
        <dbReference type="ARBA" id="ARBA00004141"/>
    </source>
</evidence>
<feature type="transmembrane region" description="Helical" evidence="8">
    <location>
        <begin position="124"/>
        <end position="148"/>
    </location>
</feature>
<sequence>MAFKRKERKKDTNIVAVFSDFFSFQVLHKTFPQHTFLMNGLIQGVKGFLSFMSAPLIGALSDVWGRKSFLLLTVFFTCAPIPLMRLSPWCFFALMSVSGLFAVTFSVIFAYVADITEEHERSTAYGLVSATFAASLVTSPAIGAFLSLRYGDSLVVLLATIIAVADILFVLLVVPESLPDKMRLSSWGLPISWEQADPFASLRKVGKDSTVLLICVTVFLSYLPEAGQYSSFFLYLGQVINFSSEAIAGFIAMVGILSIGAQTLLLSVLMKKIGNKSTVLLGLGFQLFQLAWYGFGSEPWMMWAAGAVAALSSITFPSVSALVSRCTDHDQQGAVQGMITGIRGLCNGLGPALFGFIFFLFNVELKELSPVEPNPKRVIPGPPFLFGACTVLLALLVAVFIPAQHAPAVKTCSTHVMMESASGVTENGSVPVSDEDNEPLLQDSSL</sequence>
<feature type="transmembrane region" description="Helical" evidence="8">
    <location>
        <begin position="278"/>
        <end position="295"/>
    </location>
</feature>
<feature type="transmembrane region" description="Helical" evidence="8">
    <location>
        <begin position="344"/>
        <end position="363"/>
    </location>
</feature>
<dbReference type="InterPro" id="IPR020846">
    <property type="entry name" value="MFS_dom"/>
</dbReference>
<dbReference type="GO" id="GO:0022857">
    <property type="term" value="F:transmembrane transporter activity"/>
    <property type="evidence" value="ECO:0007669"/>
    <property type="project" value="InterPro"/>
</dbReference>
<feature type="domain" description="Major facilitator superfamily (MFS) profile" evidence="9">
    <location>
        <begin position="1"/>
        <end position="406"/>
    </location>
</feature>
<evidence type="ECO:0000313" key="11">
    <source>
        <dbReference type="Proteomes" id="UP000694427"/>
    </source>
</evidence>
<organism evidence="10 11">
    <name type="scientific">Cyprinus carpio</name>
    <name type="common">Common carp</name>
    <dbReference type="NCBI Taxonomy" id="7962"/>
    <lineage>
        <taxon>Eukaryota</taxon>
        <taxon>Metazoa</taxon>
        <taxon>Chordata</taxon>
        <taxon>Craniata</taxon>
        <taxon>Vertebrata</taxon>
        <taxon>Euteleostomi</taxon>
        <taxon>Actinopterygii</taxon>
        <taxon>Neopterygii</taxon>
        <taxon>Teleostei</taxon>
        <taxon>Ostariophysi</taxon>
        <taxon>Cypriniformes</taxon>
        <taxon>Cyprinidae</taxon>
        <taxon>Cyprininae</taxon>
        <taxon>Cyprinus</taxon>
    </lineage>
</organism>
<dbReference type="PROSITE" id="PS00216">
    <property type="entry name" value="SUGAR_TRANSPORT_1"/>
    <property type="match status" value="1"/>
</dbReference>
<dbReference type="GO" id="GO:0016020">
    <property type="term" value="C:membrane"/>
    <property type="evidence" value="ECO:0007669"/>
    <property type="project" value="UniProtKB-SubCell"/>
</dbReference>
<evidence type="ECO:0000259" key="9">
    <source>
        <dbReference type="PROSITE" id="PS50850"/>
    </source>
</evidence>
<dbReference type="Pfam" id="PF07690">
    <property type="entry name" value="MFS_1"/>
    <property type="match status" value="1"/>
</dbReference>
<feature type="transmembrane region" description="Helical" evidence="8">
    <location>
        <begin position="301"/>
        <end position="323"/>
    </location>
</feature>
<dbReference type="Ensembl" id="ENSCCRT00010044784.1">
    <property type="protein sequence ID" value="ENSCCRP00010040778.1"/>
    <property type="gene ID" value="ENSCCRG00010017244.1"/>
</dbReference>
<feature type="transmembrane region" description="Helical" evidence="8">
    <location>
        <begin position="383"/>
        <end position="401"/>
    </location>
</feature>
<dbReference type="AlphaFoldDB" id="A0A8C1K172"/>
<evidence type="ECO:0000256" key="3">
    <source>
        <dbReference type="ARBA" id="ARBA00022448"/>
    </source>
</evidence>